<keyword evidence="1" id="KW-0378">Hydrolase</keyword>
<feature type="compositionally biased region" description="Acidic residues" evidence="2">
    <location>
        <begin position="363"/>
        <end position="373"/>
    </location>
</feature>
<dbReference type="EMBL" id="KZ821234">
    <property type="protein sequence ID" value="PYH44904.1"/>
    <property type="molecule type" value="Genomic_DNA"/>
</dbReference>
<accession>A0A318ZF26</accession>
<evidence type="ECO:0000313" key="5">
    <source>
        <dbReference type="Proteomes" id="UP000248349"/>
    </source>
</evidence>
<proteinExistence type="predicted"/>
<evidence type="ECO:0000259" key="3">
    <source>
        <dbReference type="Pfam" id="PF03959"/>
    </source>
</evidence>
<keyword evidence="5" id="KW-1185">Reference proteome</keyword>
<feature type="domain" description="Serine hydrolase" evidence="3">
    <location>
        <begin position="69"/>
        <end position="337"/>
    </location>
</feature>
<dbReference type="PANTHER" id="PTHR48070:SF6">
    <property type="entry name" value="ESTERASE OVCA2"/>
    <property type="match status" value="1"/>
</dbReference>
<organism evidence="4 5">
    <name type="scientific">Aspergillus saccharolyticus JOP 1030-1</name>
    <dbReference type="NCBI Taxonomy" id="1450539"/>
    <lineage>
        <taxon>Eukaryota</taxon>
        <taxon>Fungi</taxon>
        <taxon>Dikarya</taxon>
        <taxon>Ascomycota</taxon>
        <taxon>Pezizomycotina</taxon>
        <taxon>Eurotiomycetes</taxon>
        <taxon>Eurotiomycetidae</taxon>
        <taxon>Eurotiales</taxon>
        <taxon>Aspergillaceae</taxon>
        <taxon>Aspergillus</taxon>
        <taxon>Aspergillus subgen. Circumdati</taxon>
    </lineage>
</organism>
<dbReference type="Gene3D" id="3.40.50.1820">
    <property type="entry name" value="alpha/beta hydrolase"/>
    <property type="match status" value="1"/>
</dbReference>
<dbReference type="InterPro" id="IPR050593">
    <property type="entry name" value="LovG"/>
</dbReference>
<dbReference type="OrthoDB" id="2094269at2759"/>
<dbReference type="InterPro" id="IPR029058">
    <property type="entry name" value="AB_hydrolase_fold"/>
</dbReference>
<reference evidence="4 5" key="1">
    <citation type="submission" date="2016-12" db="EMBL/GenBank/DDBJ databases">
        <title>The genomes of Aspergillus section Nigri reveals drivers in fungal speciation.</title>
        <authorList>
            <consortium name="DOE Joint Genome Institute"/>
            <person name="Vesth T.C."/>
            <person name="Nybo J."/>
            <person name="Theobald S."/>
            <person name="Brandl J."/>
            <person name="Frisvad J.C."/>
            <person name="Nielsen K.F."/>
            <person name="Lyhne E.K."/>
            <person name="Kogle M.E."/>
            <person name="Kuo A."/>
            <person name="Riley R."/>
            <person name="Clum A."/>
            <person name="Nolan M."/>
            <person name="Lipzen A."/>
            <person name="Salamov A."/>
            <person name="Henrissat B."/>
            <person name="Wiebenga A."/>
            <person name="De Vries R.P."/>
            <person name="Grigoriev I.V."/>
            <person name="Mortensen U.H."/>
            <person name="Andersen M.R."/>
            <person name="Baker S.E."/>
        </authorList>
    </citation>
    <scope>NUCLEOTIDE SEQUENCE [LARGE SCALE GENOMIC DNA]</scope>
    <source>
        <strain evidence="4 5">JOP 1030-1</strain>
    </source>
</reference>
<dbReference type="GeneID" id="37076389"/>
<sequence>MPPPLSLSGCDSATPQPDRITFPLIFALKSSTRTSILIPPSPRNRVSLSISYQDANSDLPTKMPAPGTPLKLLCLHGYTQSGPLFHAKTRAVIKHLTKALSPTYTVTTTYPTGPHRLLPSDIPGYEPPTTQGGISTQDAAAAAAAQDNDDPEAYGWFRRSNTAHPPLYAGLEEGLTTLAQVIRDEGPFDAVIGFSQGAAMAAMVAALLEMGRVKEVCPQYEDAEVACRGTEFSGVPGFKVPEAFRAQTLELGGNQGPLKFAVCYSGFRAPGPRYRAFYEPGIKTPVLHVLGSLDAVVDEGRSRALIEACAGEPEAEGRVVFHPGGHFVPSQRPYLDAVVRFIKEVLAEAEEAEGGSKKKGVMDEDVNDMELPF</sequence>
<dbReference type="SUPFAM" id="SSF53474">
    <property type="entry name" value="alpha/beta-Hydrolases"/>
    <property type="match status" value="1"/>
</dbReference>
<dbReference type="STRING" id="1450539.A0A318ZF26"/>
<dbReference type="PANTHER" id="PTHR48070">
    <property type="entry name" value="ESTERASE OVCA2"/>
    <property type="match status" value="1"/>
</dbReference>
<dbReference type="RefSeq" id="XP_025430886.1">
    <property type="nucleotide sequence ID" value="XM_025575161.1"/>
</dbReference>
<evidence type="ECO:0000313" key="4">
    <source>
        <dbReference type="EMBL" id="PYH44904.1"/>
    </source>
</evidence>
<protein>
    <submittedName>
        <fullName evidence="4">FSH1-domain-containing protein</fullName>
    </submittedName>
</protein>
<dbReference type="GO" id="GO:0019748">
    <property type="term" value="P:secondary metabolic process"/>
    <property type="evidence" value="ECO:0007669"/>
    <property type="project" value="TreeGrafter"/>
</dbReference>
<dbReference type="Proteomes" id="UP000248349">
    <property type="component" value="Unassembled WGS sequence"/>
</dbReference>
<feature type="region of interest" description="Disordered" evidence="2">
    <location>
        <begin position="353"/>
        <end position="373"/>
    </location>
</feature>
<evidence type="ECO:0000256" key="2">
    <source>
        <dbReference type="SAM" id="MobiDB-lite"/>
    </source>
</evidence>
<dbReference type="AlphaFoldDB" id="A0A318ZF26"/>
<dbReference type="InterPro" id="IPR005645">
    <property type="entry name" value="FSH-like_dom"/>
</dbReference>
<dbReference type="GO" id="GO:0005737">
    <property type="term" value="C:cytoplasm"/>
    <property type="evidence" value="ECO:0007669"/>
    <property type="project" value="TreeGrafter"/>
</dbReference>
<evidence type="ECO:0000256" key="1">
    <source>
        <dbReference type="ARBA" id="ARBA00022801"/>
    </source>
</evidence>
<dbReference type="GO" id="GO:0005634">
    <property type="term" value="C:nucleus"/>
    <property type="evidence" value="ECO:0007669"/>
    <property type="project" value="TreeGrafter"/>
</dbReference>
<name>A0A318ZF26_9EURO</name>
<dbReference type="Pfam" id="PF03959">
    <property type="entry name" value="FSH1"/>
    <property type="match status" value="1"/>
</dbReference>
<gene>
    <name evidence="4" type="ORF">BP01DRAFT_357257</name>
</gene>
<dbReference type="GO" id="GO:0016787">
    <property type="term" value="F:hydrolase activity"/>
    <property type="evidence" value="ECO:0007669"/>
    <property type="project" value="UniProtKB-KW"/>
</dbReference>